<keyword evidence="2" id="KW-1185">Reference proteome</keyword>
<evidence type="ECO:0000313" key="2">
    <source>
        <dbReference type="Proteomes" id="UP000611723"/>
    </source>
</evidence>
<dbReference type="AlphaFoldDB" id="A0A935CAN8"/>
<organism evidence="1 2">
    <name type="scientific">Marivirga aurantiaca</name>
    <dbReference type="NCBI Taxonomy" id="2802615"/>
    <lineage>
        <taxon>Bacteria</taxon>
        <taxon>Pseudomonadati</taxon>
        <taxon>Bacteroidota</taxon>
        <taxon>Cytophagia</taxon>
        <taxon>Cytophagales</taxon>
        <taxon>Marivirgaceae</taxon>
        <taxon>Marivirga</taxon>
    </lineage>
</organism>
<evidence type="ECO:0000313" key="1">
    <source>
        <dbReference type="EMBL" id="MBK6266649.1"/>
    </source>
</evidence>
<sequence length="290" mass="33791">MKFPSIELILETFLELEKRGFQFPVFRDSDEIIIFSDYSGEQGKTSKYTSYSFYILPKSQLKKTIEGINVIRKEEEHWIDNSFIEYKKIGENGDKVRKRILPRFLRTIDKSEGLIVTFLLNKNSPDYFFRHSSNQNYSDNGLNFLKPDVLRKTGNILSIISAISKKFIPQNCSLFWYSDRDDIFGGNQKNTSQTLDILLQLFNYLDINLTSIKFDYDKNEGPLSDLMAVADLSAGGVLEYYQNVYQGSNIKESSKQLIGWMNENNSNLKKLMLIGREDEKNKYLETIRNY</sequence>
<accession>A0A935CAN8</accession>
<reference evidence="1" key="1">
    <citation type="submission" date="2021-01" db="EMBL/GenBank/DDBJ databases">
        <title>Marivirga aurantiaca sp. nov., isolated from intertidal surface sediments.</title>
        <authorList>
            <person name="Zhang M."/>
        </authorList>
    </citation>
    <scope>NUCLEOTIDE SEQUENCE</scope>
    <source>
        <strain evidence="1">S37H4</strain>
    </source>
</reference>
<dbReference type="EMBL" id="JAEQBW010000009">
    <property type="protein sequence ID" value="MBK6266649.1"/>
    <property type="molecule type" value="Genomic_DNA"/>
</dbReference>
<dbReference type="RefSeq" id="WP_201432335.1">
    <property type="nucleotide sequence ID" value="NZ_JAEQBW010000009.1"/>
</dbReference>
<dbReference type="Proteomes" id="UP000611723">
    <property type="component" value="Unassembled WGS sequence"/>
</dbReference>
<proteinExistence type="predicted"/>
<name>A0A935CAN8_9BACT</name>
<protein>
    <submittedName>
        <fullName evidence="1">Uncharacterized protein</fullName>
    </submittedName>
</protein>
<comment type="caution">
    <text evidence="1">The sequence shown here is derived from an EMBL/GenBank/DDBJ whole genome shotgun (WGS) entry which is preliminary data.</text>
</comment>
<gene>
    <name evidence="1" type="ORF">JKA74_16505</name>
</gene>